<dbReference type="Gene3D" id="2.60.40.10">
    <property type="entry name" value="Immunoglobulins"/>
    <property type="match status" value="3"/>
</dbReference>
<dbReference type="InterPro" id="IPR013783">
    <property type="entry name" value="Ig-like_fold"/>
</dbReference>
<dbReference type="InterPro" id="IPR022045">
    <property type="entry name" value="TcdB_toxin_mid/N"/>
</dbReference>
<dbReference type="Pfam" id="PF12256">
    <property type="entry name" value="TcdB_toxin_midN"/>
    <property type="match status" value="1"/>
</dbReference>
<dbReference type="SUPFAM" id="SSF69318">
    <property type="entry name" value="Integrin alpha N-terminal domain"/>
    <property type="match status" value="2"/>
</dbReference>
<keyword evidence="8" id="KW-1185">Reference proteome</keyword>
<evidence type="ECO:0000259" key="6">
    <source>
        <dbReference type="Pfam" id="PF16640"/>
    </source>
</evidence>
<feature type="domain" description="Bacterial Ig-like" evidence="6">
    <location>
        <begin position="1384"/>
        <end position="1466"/>
    </location>
</feature>
<dbReference type="GO" id="GO:0005576">
    <property type="term" value="C:extracellular region"/>
    <property type="evidence" value="ECO:0007669"/>
    <property type="project" value="UniProtKB-SubCell"/>
</dbReference>
<evidence type="ECO:0008006" key="9">
    <source>
        <dbReference type="Google" id="ProtNLM"/>
    </source>
</evidence>
<keyword evidence="2" id="KW-0964">Secreted</keyword>
<gene>
    <name evidence="7" type="ORF">WG78_01785</name>
</gene>
<dbReference type="PATRIC" id="fig|857265.3.peg.373"/>
<dbReference type="Pfam" id="PF03534">
    <property type="entry name" value="SpvB"/>
    <property type="match status" value="1"/>
</dbReference>
<comment type="subcellular location">
    <subcellularLocation>
        <location evidence="1">Secreted</location>
    </subcellularLocation>
</comment>
<evidence type="ECO:0000313" key="8">
    <source>
        <dbReference type="Proteomes" id="UP000037939"/>
    </source>
</evidence>
<keyword evidence="4" id="KW-0843">Virulence</keyword>
<feature type="domain" description="Insecticide toxin TcdB middle/N-terminal" evidence="5">
    <location>
        <begin position="818"/>
        <end position="909"/>
    </location>
</feature>
<evidence type="ECO:0000256" key="2">
    <source>
        <dbReference type="ARBA" id="ARBA00022525"/>
    </source>
</evidence>
<dbReference type="InterPro" id="IPR003284">
    <property type="entry name" value="Sal_SpvB"/>
</dbReference>
<dbReference type="STRING" id="857265.WG78_01785"/>
<reference evidence="7 8" key="1">
    <citation type="submission" date="2015-07" db="EMBL/GenBank/DDBJ databases">
        <title>Draft genome sequence of the Amantichitinum ursilacus IGB-41, a new chitin-degrading bacterium.</title>
        <authorList>
            <person name="Kirstahler P."/>
            <person name="Guenther M."/>
            <person name="Grumaz C."/>
            <person name="Rupp S."/>
            <person name="Zibek S."/>
            <person name="Sohn K."/>
        </authorList>
    </citation>
    <scope>NUCLEOTIDE SEQUENCE [LARGE SCALE GENOMIC DNA]</scope>
    <source>
        <strain evidence="7 8">IGB-41</strain>
    </source>
</reference>
<sequence>MASNGFPTYSFPVSVPPGVKGQAPSLAIKYTGSPTPNSALGSGWTLSGVSAISRCQMVYDTDHKRGDYHYQPTDKLCLDGQRLIQVYYNGVIVGDSAPAQSNDALGGSGLVREFRTENHSYARIRAYGSAGGNSAFGPDYFKVWTKDGRVLEYGNNNAATSSQIAVAPGSKPIMAWALNRSSDLHGNYIDYKYQILDTAWGTVGAATGREWNLVEIDYTGNSVNGQAPTSKVLLSYVTKPDYGSNKLQDRSEAYHEGYKTVSTQLLTGIRTYVNAQATPVEVRAIKLGYDNGPVTNRSRLTSITECVGASESTCLSPVKFAYTAGGDETYVAHQLRSGSSANPPVPEGPHDFYQSGMSGYTYQAVVSGQAQNAYYRSNGDGTFSAISVDPGYGIIPAGVDFNGDGLQDGYVSNADGTLTIYFAKLDGTYDVGPKTSFVARNVPLTWKVTSDTSGCRGAQNSVTYAYGVCYNWTAASQFFFIDFNGDGIGDIIVTSISSNDNMPATYNRPAKGSYAATGNLGEFEPQCMQSGWSCSTQVYKGDGQGGFIQVQTNMASWSMYRTSVSALISMTGNGLMDPVGYDFDFPLTQTFKGANTVKHPVAWLSQGDGNFLPAMMPDSSSTTTNGCFSINGSLCFDPDGGGLKSNLLYGAANGGGSAQVGYQLNNGLYSYTAYGQASVIQMTNLILDDVNKWPPTSVMPNNTIRNNTFHLASADVNGDGRDDIIRVSDNPSENAVFLSRGDGTYLKSTSFNLAGYQLWRSDGTAGFGIADFTGRGNVEFLASNSAARVPDGDVGPYTPYSGPGSTNYGAWSFTKADGTPPDLLTTITGQTGLVTRITHTPLNNSNGRYNRQPGTYPKAMATLPWWVITTVVQDTGVSGGTIQTDYIYKGLKGNIKGRGVLGFSEVIKGMPGPDGSPVTQDTIYSQDYPYIGRISTDKILTGSLYQPALWKLVHQTDNIYCELGSSGAVVGNICPTTSSIVRPYLKQSTETSFDLDGSVLPTRTTTYTVNSHADPLTETLVVTGADVAGVQQSATSITTNTYWPENFNDDNWLLARKATTTVQNTVSSTAALATSAGTAAHASDFAGTPPTLAVSASPASVNLSQPTPGSYTQTITIAASGTSLVAPLSYTLTTDKATAIAASISGNTVTFTFTPTQYGQTEQANFKIAVTDYKGQWGSVTVPVAMGIGRRATTSTVTPSVTSVAPTVGMSFAVAVAGINPTGSATFADSLGNPMGTVNLVNGAAAFSFTGFTSEGNHTVTATYGGDSVNAPSTNVAQVTVAKLATSTSVSASSTSFQVGNTISYTANVAGGAAPGGQVAFYDNGSAFATVGMNGGSAVASRLMGAAGRHDITAQYLGDVKNAISTSSAATVTPYPATPGTNFTSIPTNVVVGRTYSMAAAVILGYGPTGSVDFRDATTGTDFGAVALNGGSAAINWSVGSAQAHQIQAIYSGDANNYSTSAATNINAYNVLGIGVAGTRKTLSGTQSSYNSGYWNLTSSKGSTVCYGTIYLTAAAGGGSGNYTYYWTNSTAASGVSGSGSGNTFTVNIAVRTGQYASAVYTVAVTDGILDGNNNWLQNPSVTAPINIQCSSGSA</sequence>
<dbReference type="GO" id="GO:0005737">
    <property type="term" value="C:cytoplasm"/>
    <property type="evidence" value="ECO:0007669"/>
    <property type="project" value="InterPro"/>
</dbReference>
<feature type="domain" description="Bacterial Ig-like" evidence="6">
    <location>
        <begin position="1291"/>
        <end position="1373"/>
    </location>
</feature>
<evidence type="ECO:0000256" key="4">
    <source>
        <dbReference type="ARBA" id="ARBA00023026"/>
    </source>
</evidence>
<dbReference type="EMBL" id="LAQT01000001">
    <property type="protein sequence ID" value="KPC55348.1"/>
    <property type="molecule type" value="Genomic_DNA"/>
</dbReference>
<dbReference type="Proteomes" id="UP000037939">
    <property type="component" value="Unassembled WGS sequence"/>
</dbReference>
<proteinExistence type="predicted"/>
<evidence type="ECO:0000256" key="1">
    <source>
        <dbReference type="ARBA" id="ARBA00004613"/>
    </source>
</evidence>
<keyword evidence="3" id="KW-0732">Signal</keyword>
<comment type="caution">
    <text evidence="7">The sequence shown here is derived from an EMBL/GenBank/DDBJ whole genome shotgun (WGS) entry which is preliminary data.</text>
</comment>
<evidence type="ECO:0000313" key="7">
    <source>
        <dbReference type="EMBL" id="KPC55348.1"/>
    </source>
</evidence>
<dbReference type="InterPro" id="IPR013517">
    <property type="entry name" value="FG-GAP"/>
</dbReference>
<dbReference type="Pfam" id="PF16640">
    <property type="entry name" value="Big_3_5"/>
    <property type="match status" value="2"/>
</dbReference>
<dbReference type="Pfam" id="PF13517">
    <property type="entry name" value="FG-GAP_3"/>
    <property type="match status" value="1"/>
</dbReference>
<dbReference type="InterPro" id="IPR028994">
    <property type="entry name" value="Integrin_alpha_N"/>
</dbReference>
<dbReference type="InterPro" id="IPR032109">
    <property type="entry name" value="Big_3_5"/>
</dbReference>
<evidence type="ECO:0000259" key="5">
    <source>
        <dbReference type="Pfam" id="PF12256"/>
    </source>
</evidence>
<accession>A0A0N0GR56</accession>
<organism evidence="7 8">
    <name type="scientific">Amantichitinum ursilacus</name>
    <dbReference type="NCBI Taxonomy" id="857265"/>
    <lineage>
        <taxon>Bacteria</taxon>
        <taxon>Pseudomonadati</taxon>
        <taxon>Pseudomonadota</taxon>
        <taxon>Betaproteobacteria</taxon>
        <taxon>Neisseriales</taxon>
        <taxon>Chitinibacteraceae</taxon>
        <taxon>Amantichitinum</taxon>
    </lineage>
</organism>
<evidence type="ECO:0000256" key="3">
    <source>
        <dbReference type="ARBA" id="ARBA00022729"/>
    </source>
</evidence>
<name>A0A0N0GR56_9NEIS</name>
<protein>
    <recommendedName>
        <fullName evidence="9">FG-GAP repeat protein</fullName>
    </recommendedName>
</protein>